<evidence type="ECO:0000256" key="4">
    <source>
        <dbReference type="ARBA" id="ARBA00022692"/>
    </source>
</evidence>
<evidence type="ECO:0000256" key="2">
    <source>
        <dbReference type="ARBA" id="ARBA00008193"/>
    </source>
</evidence>
<evidence type="ECO:0000256" key="1">
    <source>
        <dbReference type="ARBA" id="ARBA00004651"/>
    </source>
</evidence>
<accession>A0A087CD87</accession>
<feature type="domain" description="Glycine transporter" evidence="8">
    <location>
        <begin position="15"/>
        <end position="87"/>
    </location>
</feature>
<evidence type="ECO:0000313" key="10">
    <source>
        <dbReference type="Proteomes" id="UP000029050"/>
    </source>
</evidence>
<feature type="transmembrane region" description="Helical" evidence="7">
    <location>
        <begin position="12"/>
        <end position="30"/>
    </location>
</feature>
<evidence type="ECO:0000256" key="5">
    <source>
        <dbReference type="ARBA" id="ARBA00022989"/>
    </source>
</evidence>
<dbReference type="Proteomes" id="UP000029050">
    <property type="component" value="Unassembled WGS sequence"/>
</dbReference>
<dbReference type="GO" id="GO:0005886">
    <property type="term" value="C:plasma membrane"/>
    <property type="evidence" value="ECO:0007669"/>
    <property type="project" value="UniProtKB-SubCell"/>
</dbReference>
<feature type="domain" description="Glycine transporter" evidence="8">
    <location>
        <begin position="99"/>
        <end position="173"/>
    </location>
</feature>
<dbReference type="STRING" id="218140.BPSY_1645"/>
<keyword evidence="6 7" id="KW-0472">Membrane</keyword>
<feature type="transmembrane region" description="Helical" evidence="7">
    <location>
        <begin position="124"/>
        <end position="145"/>
    </location>
</feature>
<evidence type="ECO:0000256" key="6">
    <source>
        <dbReference type="ARBA" id="ARBA00023136"/>
    </source>
</evidence>
<feature type="transmembrane region" description="Helical" evidence="7">
    <location>
        <begin position="157"/>
        <end position="180"/>
    </location>
</feature>
<comment type="similarity">
    <text evidence="2">Belongs to the UPF0126 family.</text>
</comment>
<dbReference type="OrthoDB" id="9791874at2"/>
<dbReference type="PANTHER" id="PTHR30506:SF3">
    <property type="entry name" value="UPF0126 INNER MEMBRANE PROTEIN YADS-RELATED"/>
    <property type="match status" value="1"/>
</dbReference>
<protein>
    <submittedName>
        <fullName evidence="9">Putative membrane protein</fullName>
    </submittedName>
</protein>
<evidence type="ECO:0000313" key="9">
    <source>
        <dbReference type="EMBL" id="KFI81237.1"/>
    </source>
</evidence>
<keyword evidence="5 7" id="KW-1133">Transmembrane helix</keyword>
<proteinExistence type="inferred from homology"/>
<dbReference type="InterPro" id="IPR005115">
    <property type="entry name" value="Gly_transporter"/>
</dbReference>
<comment type="subcellular location">
    <subcellularLocation>
        <location evidence="1">Cell membrane</location>
        <topology evidence="1">Multi-pass membrane protein</topology>
    </subcellularLocation>
</comment>
<organism evidence="9 10">
    <name type="scientific">Bifidobacterium psychraerophilum</name>
    <dbReference type="NCBI Taxonomy" id="218140"/>
    <lineage>
        <taxon>Bacteria</taxon>
        <taxon>Bacillati</taxon>
        <taxon>Actinomycetota</taxon>
        <taxon>Actinomycetes</taxon>
        <taxon>Bifidobacteriales</taxon>
        <taxon>Bifidobacteriaceae</taxon>
        <taxon>Bifidobacterium</taxon>
    </lineage>
</organism>
<keyword evidence="4 7" id="KW-0812">Transmembrane</keyword>
<feature type="transmembrane region" description="Helical" evidence="7">
    <location>
        <begin position="37"/>
        <end position="55"/>
    </location>
</feature>
<reference evidence="9" key="1">
    <citation type="submission" date="2014-03" db="EMBL/GenBank/DDBJ databases">
        <title>Genomics of Bifidobacteria.</title>
        <authorList>
            <person name="Ventura M."/>
            <person name="Milani C."/>
            <person name="Lugli G.A."/>
        </authorList>
    </citation>
    <scope>NUCLEOTIDE SEQUENCE [LARGE SCALE GENOMIC DNA]</scope>
    <source>
        <strain evidence="9">LMG 21775</strain>
    </source>
</reference>
<dbReference type="RefSeq" id="WP_051921859.1">
    <property type="nucleotide sequence ID" value="NZ_BAABVZ010000003.1"/>
</dbReference>
<dbReference type="EMBL" id="JGZI01000010">
    <property type="protein sequence ID" value="KFI81237.1"/>
    <property type="molecule type" value="Genomic_DNA"/>
</dbReference>
<keyword evidence="10" id="KW-1185">Reference proteome</keyword>
<dbReference type="GeneID" id="98300835"/>
<evidence type="ECO:0000256" key="7">
    <source>
        <dbReference type="SAM" id="Phobius"/>
    </source>
</evidence>
<evidence type="ECO:0000256" key="3">
    <source>
        <dbReference type="ARBA" id="ARBA00022475"/>
    </source>
</evidence>
<keyword evidence="3" id="KW-1003">Cell membrane</keyword>
<dbReference type="Pfam" id="PF03458">
    <property type="entry name" value="Gly_transporter"/>
    <property type="match status" value="2"/>
</dbReference>
<feature type="transmembrane region" description="Helical" evidence="7">
    <location>
        <begin position="192"/>
        <end position="215"/>
    </location>
</feature>
<comment type="caution">
    <text evidence="9">The sequence shown here is derived from an EMBL/GenBank/DDBJ whole genome shotgun (WGS) entry which is preliminary data.</text>
</comment>
<dbReference type="AlphaFoldDB" id="A0A087CD87"/>
<dbReference type="eggNOG" id="COG2860">
    <property type="taxonomic scope" value="Bacteria"/>
</dbReference>
<evidence type="ECO:0000259" key="8">
    <source>
        <dbReference type="Pfam" id="PF03458"/>
    </source>
</evidence>
<sequence length="259" mass="27628">MSVALESNAVFIGIEYLAIFCSGLSGGLAATRKHYDIFSILMISWVTALGGGIVRDVLLGSLPPTGITNKGYVLSALLSGVVVAIAHPEIGNLTRSMIVVDAMALGLFAVNGTAKAMAFHTSGMTAVFLGMFTALAGGLIRDTLLNEVPSIIRDKHWYAVPSFVGCILTVIVSKCVRAGIIDLHGEMALDLGIVALVVAMRLLSVKFNIMLPGALERERAHLRMRSRYLRRPVVHPQVHEPQDAAVNIPPEAAGKHHEG</sequence>
<gene>
    <name evidence="9" type="ORF">BPSY_1645</name>
</gene>
<name>A0A087CD87_9BIFI</name>
<dbReference type="PANTHER" id="PTHR30506">
    <property type="entry name" value="INNER MEMBRANE PROTEIN"/>
    <property type="match status" value="1"/>
</dbReference>